<dbReference type="AlphaFoldDB" id="A0A7X6DNZ5"/>
<reference evidence="4 5" key="1">
    <citation type="journal article" date="2020" name="Nature">
        <title>Bacterial chemolithoautotrophy via manganese oxidation.</title>
        <authorList>
            <person name="Yu H."/>
            <person name="Leadbetter J.R."/>
        </authorList>
    </citation>
    <scope>NUCLEOTIDE SEQUENCE [LARGE SCALE GENOMIC DNA]</scope>
    <source>
        <strain evidence="4 5">Mn-1</strain>
    </source>
</reference>
<dbReference type="GO" id="GO:0005576">
    <property type="term" value="C:extracellular region"/>
    <property type="evidence" value="ECO:0007669"/>
    <property type="project" value="UniProtKB-SubCell"/>
</dbReference>
<feature type="domain" description="NodB homology" evidence="3">
    <location>
        <begin position="204"/>
        <end position="433"/>
    </location>
</feature>
<dbReference type="EMBL" id="VTOW01000001">
    <property type="protein sequence ID" value="NKE70670.1"/>
    <property type="molecule type" value="Genomic_DNA"/>
</dbReference>
<dbReference type="Pfam" id="PF01522">
    <property type="entry name" value="Polysacc_deac_1"/>
    <property type="match status" value="1"/>
</dbReference>
<dbReference type="InterPro" id="IPR002509">
    <property type="entry name" value="NODB_dom"/>
</dbReference>
<comment type="caution">
    <text evidence="4">The sequence shown here is derived from an EMBL/GenBank/DDBJ whole genome shotgun (WGS) entry which is preliminary data.</text>
</comment>
<dbReference type="InterPro" id="IPR051398">
    <property type="entry name" value="Polysacch_Deacetylase"/>
</dbReference>
<dbReference type="GO" id="GO:0016810">
    <property type="term" value="F:hydrolase activity, acting on carbon-nitrogen (but not peptide) bonds"/>
    <property type="evidence" value="ECO:0007669"/>
    <property type="project" value="InterPro"/>
</dbReference>
<evidence type="ECO:0000259" key="3">
    <source>
        <dbReference type="PROSITE" id="PS51677"/>
    </source>
</evidence>
<sequence>MEWRFGTPAITKEAVCRSGCCGRWSSSERRGPLFTALPGSIFTKGRKTGGFPSPSNRPERRTAFWRPCGPDSLRSNGVPFRSLRPGRSRWESRSSSRFKPLFRGWNRMRSLLKRKLQRGIKWMVRLFYPFYLLIDFFRRREEVRILMYHKVSNLPPEREVPYCNVPVASFEAQMRFLAKSELEVVALDDLGGRLEGGSFGRGRKKVVITFDDGFQDNYLYAAPILRRHRLPATFFVITGAIGRNAPFDHLQWDESSLADHAAHPEPWLPMTWGMLGGLKEQGHAIGSHTRSHRSLAGLTRSEVLDEVAQSKKELESGLQTAITLFSYPFGSAVYGDLNEGTEEALKEAGYRFACTTKWGANLAGENGYRLKRIPVYDHDTLFDFKCKVVGAADWVGWLKDGWQKRFRRDDKTEFIPTVREEGREISINTERSS</sequence>
<keyword evidence="2" id="KW-0732">Signal</keyword>
<gene>
    <name evidence="4" type="ORF">MNODULE_07965</name>
</gene>
<protein>
    <submittedName>
        <fullName evidence="4">Polysaccharide deacetylase family protein</fullName>
    </submittedName>
</protein>
<dbReference type="SUPFAM" id="SSF88713">
    <property type="entry name" value="Glycoside hydrolase/deacetylase"/>
    <property type="match status" value="1"/>
</dbReference>
<evidence type="ECO:0000256" key="2">
    <source>
        <dbReference type="ARBA" id="ARBA00022729"/>
    </source>
</evidence>
<keyword evidence="5" id="KW-1185">Reference proteome</keyword>
<dbReference type="Proteomes" id="UP000534783">
    <property type="component" value="Unassembled WGS sequence"/>
</dbReference>
<dbReference type="PANTHER" id="PTHR34216">
    <property type="match status" value="1"/>
</dbReference>
<comment type="subcellular location">
    <subcellularLocation>
        <location evidence="1">Secreted</location>
    </subcellularLocation>
</comment>
<dbReference type="GO" id="GO:0005975">
    <property type="term" value="P:carbohydrate metabolic process"/>
    <property type="evidence" value="ECO:0007669"/>
    <property type="project" value="InterPro"/>
</dbReference>
<dbReference type="InterPro" id="IPR011330">
    <property type="entry name" value="Glyco_hydro/deAcase_b/a-brl"/>
</dbReference>
<dbReference type="PROSITE" id="PS51677">
    <property type="entry name" value="NODB"/>
    <property type="match status" value="1"/>
</dbReference>
<proteinExistence type="predicted"/>
<evidence type="ECO:0000256" key="1">
    <source>
        <dbReference type="ARBA" id="ARBA00004613"/>
    </source>
</evidence>
<dbReference type="Gene3D" id="3.20.20.370">
    <property type="entry name" value="Glycoside hydrolase/deacetylase"/>
    <property type="match status" value="1"/>
</dbReference>
<dbReference type="CDD" id="cd10918">
    <property type="entry name" value="CE4_NodB_like_5s_6s"/>
    <property type="match status" value="1"/>
</dbReference>
<evidence type="ECO:0000313" key="4">
    <source>
        <dbReference type="EMBL" id="NKE70670.1"/>
    </source>
</evidence>
<dbReference type="PANTHER" id="PTHR34216:SF3">
    <property type="entry name" value="POLY-BETA-1,6-N-ACETYL-D-GLUCOSAMINE N-DEACETYLASE"/>
    <property type="match status" value="1"/>
</dbReference>
<accession>A0A7X6DNZ5</accession>
<organism evidence="4 5">
    <name type="scientific">Candidatus Manganitrophus noduliformans</name>
    <dbReference type="NCBI Taxonomy" id="2606439"/>
    <lineage>
        <taxon>Bacteria</taxon>
        <taxon>Pseudomonadati</taxon>
        <taxon>Nitrospirota</taxon>
        <taxon>Nitrospiria</taxon>
        <taxon>Candidatus Troglogloeales</taxon>
        <taxon>Candidatus Manganitrophaceae</taxon>
        <taxon>Candidatus Manganitrophus</taxon>
    </lineage>
</organism>
<name>A0A7X6DNZ5_9BACT</name>
<evidence type="ECO:0000313" key="5">
    <source>
        <dbReference type="Proteomes" id="UP000534783"/>
    </source>
</evidence>